<sequence length="210" mass="22567">MRDWPAREPQPAMDRHHQQHDCLGSRLDDHLADRLALPGEARPAIWRAAPAQQPGCLSPRLAHLLLDDQTKVEDVVLDIDDDIAFAATAAATGRRHHALGGAHHLATMSHAAGYLDLILLHWPRPAVNPRWLLTACRSLLGVAGRLVIAVSVDNGQRMAHLTALGGAAATAGLNKIRHIAALDPDAATCEHPHADLLIFGVHDVKTADDG</sequence>
<dbReference type="Proteomes" id="UP000612585">
    <property type="component" value="Unassembled WGS sequence"/>
</dbReference>
<dbReference type="EMBL" id="BOPG01000024">
    <property type="protein sequence ID" value="GIJ56217.1"/>
    <property type="molecule type" value="Genomic_DNA"/>
</dbReference>
<proteinExistence type="predicted"/>
<gene>
    <name evidence="1" type="ORF">Vau01_037330</name>
</gene>
<comment type="caution">
    <text evidence="1">The sequence shown here is derived from an EMBL/GenBank/DDBJ whole genome shotgun (WGS) entry which is preliminary data.</text>
</comment>
<reference evidence="1" key="1">
    <citation type="submission" date="2021-01" db="EMBL/GenBank/DDBJ databases">
        <title>Whole genome shotgun sequence of Virgisporangium aurantiacum NBRC 16421.</title>
        <authorList>
            <person name="Komaki H."/>
            <person name="Tamura T."/>
        </authorList>
    </citation>
    <scope>NUCLEOTIDE SEQUENCE</scope>
    <source>
        <strain evidence="1">NBRC 16421</strain>
    </source>
</reference>
<organism evidence="1 2">
    <name type="scientific">Virgisporangium aurantiacum</name>
    <dbReference type="NCBI Taxonomy" id="175570"/>
    <lineage>
        <taxon>Bacteria</taxon>
        <taxon>Bacillati</taxon>
        <taxon>Actinomycetota</taxon>
        <taxon>Actinomycetes</taxon>
        <taxon>Micromonosporales</taxon>
        <taxon>Micromonosporaceae</taxon>
        <taxon>Virgisporangium</taxon>
    </lineage>
</organism>
<dbReference type="RefSeq" id="WP_203994179.1">
    <property type="nucleotide sequence ID" value="NZ_BOPG01000024.1"/>
</dbReference>
<protein>
    <submittedName>
        <fullName evidence="1">Uncharacterized protein</fullName>
    </submittedName>
</protein>
<dbReference type="AlphaFoldDB" id="A0A8J4E1Q3"/>
<evidence type="ECO:0000313" key="2">
    <source>
        <dbReference type="Proteomes" id="UP000612585"/>
    </source>
</evidence>
<evidence type="ECO:0000313" key="1">
    <source>
        <dbReference type="EMBL" id="GIJ56217.1"/>
    </source>
</evidence>
<name>A0A8J4E1Q3_9ACTN</name>
<keyword evidence="2" id="KW-1185">Reference proteome</keyword>
<accession>A0A8J4E1Q3</accession>